<proteinExistence type="predicted"/>
<accession>A0ABN9HTC5</accession>
<gene>
    <name evidence="2" type="ORF">SPARVUS_LOCUS16588177</name>
</gene>
<sequence length="140" mass="14157">MIGGAGGNAGTPPNLSQPTKCNTVSGLITQSSSPSLTVLTPTYKPNGGKMPTPTALGLIPTIHPFPLHVIYTSDTVQKSSKDAIVTGPAPGTFTHGLARNLLGGLHPAASIPHPALSGHSQPAQTDGAHAKTPVPPPRKL</sequence>
<dbReference type="EMBL" id="CATNWA010021833">
    <property type="protein sequence ID" value="CAI9624128.1"/>
    <property type="molecule type" value="Genomic_DNA"/>
</dbReference>
<evidence type="ECO:0000313" key="3">
    <source>
        <dbReference type="Proteomes" id="UP001162483"/>
    </source>
</evidence>
<reference evidence="2" key="1">
    <citation type="submission" date="2023-05" db="EMBL/GenBank/DDBJ databases">
        <authorList>
            <person name="Stuckert A."/>
        </authorList>
    </citation>
    <scope>NUCLEOTIDE SEQUENCE</scope>
</reference>
<protein>
    <submittedName>
        <fullName evidence="2">Uncharacterized protein</fullName>
    </submittedName>
</protein>
<dbReference type="Proteomes" id="UP001162483">
    <property type="component" value="Unassembled WGS sequence"/>
</dbReference>
<organism evidence="2 3">
    <name type="scientific">Staurois parvus</name>
    <dbReference type="NCBI Taxonomy" id="386267"/>
    <lineage>
        <taxon>Eukaryota</taxon>
        <taxon>Metazoa</taxon>
        <taxon>Chordata</taxon>
        <taxon>Craniata</taxon>
        <taxon>Vertebrata</taxon>
        <taxon>Euteleostomi</taxon>
        <taxon>Amphibia</taxon>
        <taxon>Batrachia</taxon>
        <taxon>Anura</taxon>
        <taxon>Neobatrachia</taxon>
        <taxon>Ranoidea</taxon>
        <taxon>Ranidae</taxon>
        <taxon>Staurois</taxon>
    </lineage>
</organism>
<evidence type="ECO:0000313" key="2">
    <source>
        <dbReference type="EMBL" id="CAI9624128.1"/>
    </source>
</evidence>
<name>A0ABN9HTC5_9NEOB</name>
<evidence type="ECO:0000256" key="1">
    <source>
        <dbReference type="SAM" id="MobiDB-lite"/>
    </source>
</evidence>
<keyword evidence="3" id="KW-1185">Reference proteome</keyword>
<feature type="region of interest" description="Disordered" evidence="1">
    <location>
        <begin position="104"/>
        <end position="140"/>
    </location>
</feature>
<comment type="caution">
    <text evidence="2">The sequence shown here is derived from an EMBL/GenBank/DDBJ whole genome shotgun (WGS) entry which is preliminary data.</text>
</comment>